<keyword evidence="7" id="KW-0408">Iron</keyword>
<name>A0A0F9YK44_9ZZZZ</name>
<dbReference type="AlphaFoldDB" id="A0A0F9YK44"/>
<comment type="cofactor">
    <cofactor evidence="1">
        <name>pyrroloquinoline quinone</name>
        <dbReference type="ChEBI" id="CHEBI:58442"/>
    </cofactor>
</comment>
<dbReference type="SMART" id="SM00564">
    <property type="entry name" value="PQQ"/>
    <property type="match status" value="6"/>
</dbReference>
<proteinExistence type="inferred from homology"/>
<evidence type="ECO:0000256" key="2">
    <source>
        <dbReference type="ARBA" id="ARBA00008156"/>
    </source>
</evidence>
<dbReference type="InterPro" id="IPR018391">
    <property type="entry name" value="PQQ_b-propeller_rpt"/>
</dbReference>
<dbReference type="PANTHER" id="PTHR32303">
    <property type="entry name" value="QUINOPROTEIN ALCOHOL DEHYDROGENASE (CYTOCHROME C)"/>
    <property type="match status" value="1"/>
</dbReference>
<dbReference type="InterPro" id="IPR036909">
    <property type="entry name" value="Cyt_c-like_dom_sf"/>
</dbReference>
<keyword evidence="6" id="KW-0560">Oxidoreductase</keyword>
<dbReference type="InterPro" id="IPR011047">
    <property type="entry name" value="Quinoprotein_ADH-like_sf"/>
</dbReference>
<dbReference type="PROSITE" id="PS51007">
    <property type="entry name" value="CYTC"/>
    <property type="match status" value="1"/>
</dbReference>
<evidence type="ECO:0000256" key="1">
    <source>
        <dbReference type="ARBA" id="ARBA00001931"/>
    </source>
</evidence>
<dbReference type="GO" id="GO:0009055">
    <property type="term" value="F:electron transfer activity"/>
    <property type="evidence" value="ECO:0007669"/>
    <property type="project" value="InterPro"/>
</dbReference>
<dbReference type="EMBL" id="LAZR01000001">
    <property type="protein sequence ID" value="KKO12642.1"/>
    <property type="molecule type" value="Genomic_DNA"/>
</dbReference>
<gene>
    <name evidence="9" type="ORF">LCGC14_0006570</name>
</gene>
<dbReference type="SUPFAM" id="SSF50998">
    <property type="entry name" value="Quinoprotein alcohol dehydrogenase-like"/>
    <property type="match status" value="1"/>
</dbReference>
<dbReference type="GO" id="GO:0046872">
    <property type="term" value="F:metal ion binding"/>
    <property type="evidence" value="ECO:0007669"/>
    <property type="project" value="UniProtKB-KW"/>
</dbReference>
<dbReference type="Gene3D" id="1.10.760.10">
    <property type="entry name" value="Cytochrome c-like domain"/>
    <property type="match status" value="1"/>
</dbReference>
<dbReference type="GO" id="GO:0016491">
    <property type="term" value="F:oxidoreductase activity"/>
    <property type="evidence" value="ECO:0007669"/>
    <property type="project" value="UniProtKB-KW"/>
</dbReference>
<keyword evidence="3" id="KW-0349">Heme</keyword>
<evidence type="ECO:0000256" key="3">
    <source>
        <dbReference type="ARBA" id="ARBA00022617"/>
    </source>
</evidence>
<comment type="caution">
    <text evidence="9">The sequence shown here is derived from an EMBL/GenBank/DDBJ whole genome shotgun (WGS) entry which is preliminary data.</text>
</comment>
<accession>A0A0F9YK44</accession>
<dbReference type="InterPro" id="IPR009056">
    <property type="entry name" value="Cyt_c-like_dom"/>
</dbReference>
<dbReference type="InterPro" id="IPR002372">
    <property type="entry name" value="PQQ_rpt_dom"/>
</dbReference>
<evidence type="ECO:0000256" key="5">
    <source>
        <dbReference type="ARBA" id="ARBA00022729"/>
    </source>
</evidence>
<keyword evidence="4" id="KW-0479">Metal-binding</keyword>
<dbReference type="Gene3D" id="2.140.10.10">
    <property type="entry name" value="Quinoprotein alcohol dehydrogenase-like superfamily"/>
    <property type="match status" value="2"/>
</dbReference>
<reference evidence="9" key="1">
    <citation type="journal article" date="2015" name="Nature">
        <title>Complex archaea that bridge the gap between prokaryotes and eukaryotes.</title>
        <authorList>
            <person name="Spang A."/>
            <person name="Saw J.H."/>
            <person name="Jorgensen S.L."/>
            <person name="Zaremba-Niedzwiedzka K."/>
            <person name="Martijn J."/>
            <person name="Lind A.E."/>
            <person name="van Eijk R."/>
            <person name="Schleper C."/>
            <person name="Guy L."/>
            <person name="Ettema T.J."/>
        </authorList>
    </citation>
    <scope>NUCLEOTIDE SEQUENCE</scope>
</reference>
<evidence type="ECO:0000256" key="7">
    <source>
        <dbReference type="ARBA" id="ARBA00023004"/>
    </source>
</evidence>
<organism evidence="9">
    <name type="scientific">marine sediment metagenome</name>
    <dbReference type="NCBI Taxonomy" id="412755"/>
    <lineage>
        <taxon>unclassified sequences</taxon>
        <taxon>metagenomes</taxon>
        <taxon>ecological metagenomes</taxon>
    </lineage>
</organism>
<evidence type="ECO:0000256" key="4">
    <source>
        <dbReference type="ARBA" id="ARBA00022723"/>
    </source>
</evidence>
<keyword evidence="5" id="KW-0732">Signal</keyword>
<comment type="similarity">
    <text evidence="2">Belongs to the bacterial PQQ dehydrogenase family.</text>
</comment>
<protein>
    <recommendedName>
        <fullName evidence="8">Cytochrome c domain-containing protein</fullName>
    </recommendedName>
</protein>
<dbReference type="Pfam" id="PF01011">
    <property type="entry name" value="PQQ"/>
    <property type="match status" value="1"/>
</dbReference>
<evidence type="ECO:0000256" key="6">
    <source>
        <dbReference type="ARBA" id="ARBA00023002"/>
    </source>
</evidence>
<evidence type="ECO:0000313" key="9">
    <source>
        <dbReference type="EMBL" id="KKO12642.1"/>
    </source>
</evidence>
<sequence>MIRFLLLILLPIFASVGAQAQTASAERGATLFQSECARCHVQADIEMRISNDWLGRPANELHSQIMATMPAETPGSLSPDQYLDLTAYVLQLANATQTGIGMSLPQLAALTIEGAEAGAGPDYYPWTSMNGGLNSNRYSPLEQINADNVNELQIAWTWNGANYGPRPEGLNVTSPIMANGVLYATVGTTRNVVAIDAGTGQTLWMWRPQEGERFEESPRKNSGKGVAYWTDGEQETIFVVTPGYYLVALDARDGRMLESFGTGGTLDLMDGMRFSEVRDDRDITLTFPPTVIEDVLVVGAAHQVSMRPPTADNVKGDVRAFDIRTGELLWTHRNIPRKGEEGYETWLDGSAQHTGNGGVWTAMSADPELGLVYLPVESGTGDRYGGDRPGRNLFTGSVVAVDYRTGERQWYFQHLRHDIWDYDTPSAPVLADLPDGRKVLVQMTKQSFAYVLDRETGEPIWEMQERAVPQTDVPGEWTSPTQLFPTKPPAYDRQGISDDDLVNFTPEILARARQAVKPYRMGPLFQPASLANAEDGTIGTLSLPGTLGGSNWEGAAYDPDTGMLYIPSRTDVAVLSLVPGAEFSAVDWIQGPARTPNVDGIPIVQPPWGRITALDLTTGEMAWWIANADTPDRIANHPLLKGVDLERTGIPTRAGLLATKTLLFAGEGQGGNPIFRAHDKSSGEILAEIDLPASQTGLPMTYAHQGKQYIVMSVSGDGPAQFVALTLPN</sequence>
<evidence type="ECO:0000259" key="8">
    <source>
        <dbReference type="PROSITE" id="PS51007"/>
    </source>
</evidence>
<dbReference type="GO" id="GO:0020037">
    <property type="term" value="F:heme binding"/>
    <property type="evidence" value="ECO:0007669"/>
    <property type="project" value="InterPro"/>
</dbReference>
<dbReference type="SUPFAM" id="SSF46626">
    <property type="entry name" value="Cytochrome c"/>
    <property type="match status" value="1"/>
</dbReference>
<feature type="domain" description="Cytochrome c" evidence="8">
    <location>
        <begin position="23"/>
        <end position="93"/>
    </location>
</feature>